<evidence type="ECO:0000313" key="2">
    <source>
        <dbReference type="Proteomes" id="UP000274504"/>
    </source>
</evidence>
<proteinExistence type="predicted"/>
<evidence type="ECO:0000313" key="1">
    <source>
        <dbReference type="EMBL" id="VDL59018.1"/>
    </source>
</evidence>
<organism evidence="1 2">
    <name type="scientific">Hymenolepis diminuta</name>
    <name type="common">Rat tapeworm</name>
    <dbReference type="NCBI Taxonomy" id="6216"/>
    <lineage>
        <taxon>Eukaryota</taxon>
        <taxon>Metazoa</taxon>
        <taxon>Spiralia</taxon>
        <taxon>Lophotrochozoa</taxon>
        <taxon>Platyhelminthes</taxon>
        <taxon>Cestoda</taxon>
        <taxon>Eucestoda</taxon>
        <taxon>Cyclophyllidea</taxon>
        <taxon>Hymenolepididae</taxon>
        <taxon>Hymenolepis</taxon>
    </lineage>
</organism>
<name>A0A3P6ZN47_HYMDI</name>
<dbReference type="AlphaFoldDB" id="A0A3P6ZN47"/>
<protein>
    <submittedName>
        <fullName evidence="1">Uncharacterized protein</fullName>
    </submittedName>
</protein>
<sequence length="86" mass="9583">MKTYQWPISIVPMTESQIEAEYEATVAVDVEEALKACASEAIAPSTFKGGDGDSIQKGSEIKKFQLPKISEIKDLREFKNRVLFSN</sequence>
<gene>
    <name evidence="1" type="ORF">HDID_LOCUS6700</name>
</gene>
<dbReference type="Proteomes" id="UP000274504">
    <property type="component" value="Unassembled WGS sequence"/>
</dbReference>
<dbReference type="OrthoDB" id="6278607at2759"/>
<dbReference type="EMBL" id="UYSG01006923">
    <property type="protein sequence ID" value="VDL59018.1"/>
    <property type="molecule type" value="Genomic_DNA"/>
</dbReference>
<accession>A0A3P6ZN47</accession>
<reference evidence="1 2" key="1">
    <citation type="submission" date="2018-11" db="EMBL/GenBank/DDBJ databases">
        <authorList>
            <consortium name="Pathogen Informatics"/>
        </authorList>
    </citation>
    <scope>NUCLEOTIDE SEQUENCE [LARGE SCALE GENOMIC DNA]</scope>
</reference>